<dbReference type="InterPro" id="IPR000120">
    <property type="entry name" value="Amidase"/>
</dbReference>
<dbReference type="PROSITE" id="PS00571">
    <property type="entry name" value="AMIDASES"/>
    <property type="match status" value="1"/>
</dbReference>
<protein>
    <recommendedName>
        <fullName evidence="1">Amidase domain-containing protein</fullName>
    </recommendedName>
</protein>
<sequence>MSGLAQDNLAIALEAIDSHSDKLNCLVTSTAEQAKEAAFAADKAASEGVWPGLLYGMTMAIKDNIDTAGVRTTSGSLHFKDMVPNRDAFVIERLRLAGAVIVGKAAMQEFGFGVRTFSPVSGQCHNPWDQSRIPGGSSGGSGVTVAVGIAQASLGCDTGGSVRLPAAFNGISGLRPTHGRVPNHGATPISASYDTIGPMARNVSDLARILAVISNEGPGAAPTSATDLGNFLPTLNDGVSGLRIGVPRNHYFIGCDDDIAEAAMNAIRVLEGQGAHIIDVDVDGAEETQDWYTIQVYSDACAFHEKRIDEHPELFEPQVLERMLVGRTFTAVDYANACRAREAWQRSLSALYQDIDILASPTTPQPPAFLDDDKSLLEATKAAAHNSYAGGFGANPGLSLPSGFDRNGLPIGLQLEAAWWDEPMLLRAGTAYQAATEWHLVTPSLT</sequence>
<organism evidence="2">
    <name type="scientific">marine metagenome</name>
    <dbReference type="NCBI Taxonomy" id="408172"/>
    <lineage>
        <taxon>unclassified sequences</taxon>
        <taxon>metagenomes</taxon>
        <taxon>ecological metagenomes</taxon>
    </lineage>
</organism>
<dbReference type="EMBL" id="UINC01016818">
    <property type="protein sequence ID" value="SVA69739.1"/>
    <property type="molecule type" value="Genomic_DNA"/>
</dbReference>
<dbReference type="Pfam" id="PF01425">
    <property type="entry name" value="Amidase"/>
    <property type="match status" value="1"/>
</dbReference>
<dbReference type="GO" id="GO:0003824">
    <property type="term" value="F:catalytic activity"/>
    <property type="evidence" value="ECO:0007669"/>
    <property type="project" value="InterPro"/>
</dbReference>
<dbReference type="PANTHER" id="PTHR11895:SF7">
    <property type="entry name" value="GLUTAMYL-TRNA(GLN) AMIDOTRANSFERASE SUBUNIT A, MITOCHONDRIAL"/>
    <property type="match status" value="1"/>
</dbReference>
<dbReference type="InterPro" id="IPR020556">
    <property type="entry name" value="Amidase_CS"/>
</dbReference>
<accession>A0A381XY75</accession>
<name>A0A381XY75_9ZZZZ</name>
<dbReference type="Gene3D" id="3.90.1300.10">
    <property type="entry name" value="Amidase signature (AS) domain"/>
    <property type="match status" value="1"/>
</dbReference>
<gene>
    <name evidence="2" type="ORF">METZ01_LOCUS122593</name>
</gene>
<reference evidence="2" key="1">
    <citation type="submission" date="2018-05" db="EMBL/GenBank/DDBJ databases">
        <authorList>
            <person name="Lanie J.A."/>
            <person name="Ng W.-L."/>
            <person name="Kazmierczak K.M."/>
            <person name="Andrzejewski T.M."/>
            <person name="Davidsen T.M."/>
            <person name="Wayne K.J."/>
            <person name="Tettelin H."/>
            <person name="Glass J.I."/>
            <person name="Rusch D."/>
            <person name="Podicherti R."/>
            <person name="Tsui H.-C.T."/>
            <person name="Winkler M.E."/>
        </authorList>
    </citation>
    <scope>NUCLEOTIDE SEQUENCE</scope>
</reference>
<feature type="domain" description="Amidase" evidence="1">
    <location>
        <begin position="12"/>
        <end position="426"/>
    </location>
</feature>
<dbReference type="InterPro" id="IPR023631">
    <property type="entry name" value="Amidase_dom"/>
</dbReference>
<evidence type="ECO:0000259" key="1">
    <source>
        <dbReference type="Pfam" id="PF01425"/>
    </source>
</evidence>
<proteinExistence type="predicted"/>
<dbReference type="AlphaFoldDB" id="A0A381XY75"/>
<dbReference type="InterPro" id="IPR036928">
    <property type="entry name" value="AS_sf"/>
</dbReference>
<evidence type="ECO:0000313" key="2">
    <source>
        <dbReference type="EMBL" id="SVA69739.1"/>
    </source>
</evidence>
<dbReference type="PANTHER" id="PTHR11895">
    <property type="entry name" value="TRANSAMIDASE"/>
    <property type="match status" value="1"/>
</dbReference>
<dbReference type="SUPFAM" id="SSF75304">
    <property type="entry name" value="Amidase signature (AS) enzymes"/>
    <property type="match status" value="1"/>
</dbReference>